<dbReference type="SMART" id="SM00355">
    <property type="entry name" value="ZnF_C2H2"/>
    <property type="match status" value="1"/>
</dbReference>
<dbReference type="GO" id="GO:0000978">
    <property type="term" value="F:RNA polymerase II cis-regulatory region sequence-specific DNA binding"/>
    <property type="evidence" value="ECO:0007669"/>
    <property type="project" value="TreeGrafter"/>
</dbReference>
<protein>
    <recommendedName>
        <fullName evidence="11">C2H2-type domain-containing protein</fullName>
    </recommendedName>
</protein>
<evidence type="ECO:0000256" key="7">
    <source>
        <dbReference type="ARBA" id="ARBA00023163"/>
    </source>
</evidence>
<dbReference type="EMBL" id="HACG01013759">
    <property type="protein sequence ID" value="CEK60624.1"/>
    <property type="molecule type" value="Transcribed_RNA"/>
</dbReference>
<dbReference type="PROSITE" id="PS50157">
    <property type="entry name" value="ZINC_FINGER_C2H2_2"/>
    <property type="match status" value="1"/>
</dbReference>
<evidence type="ECO:0000256" key="4">
    <source>
        <dbReference type="ARBA" id="ARBA00022833"/>
    </source>
</evidence>
<sequence length="313" mass="34991">DSHLSSSVASSGFYSGHSERDDHSPPLPPLSESAPAILRYEPPTPRSDDDSSSSSGRLLINEDNEDTLFECTWRGCSESTTSRNAMERHIRRAHFDRDSDLELTDNEEDFHYSETDVGSPQSISTITKSFAAMQTSSPNEDHRSRHASEGIQILNLSTKPDNTTYHDVCSDSVSSSPGTFDHDYQRKILQQQSLASSVPVTGTVLKQGQPTSLPIAINEGQIQRSLSWHIHSSSPGGLVSPPQRPNKLTPQERLYQHQAQSPKSSVASSSFKVTQHRRARSEVRKCRKVYGMENRDQWCTQCKWKKACTRFVD</sequence>
<dbReference type="SMART" id="SM01366">
    <property type="entry name" value="c-clamp"/>
    <property type="match status" value="1"/>
</dbReference>
<name>A0A0B6YWB5_9EUPU</name>
<keyword evidence="3 9" id="KW-0863">Zinc-finger</keyword>
<feature type="region of interest" description="Disordered" evidence="10">
    <location>
        <begin position="1"/>
        <end position="61"/>
    </location>
</feature>
<accession>A0A0B6YWB5</accession>
<dbReference type="GO" id="GO:0003700">
    <property type="term" value="F:DNA-binding transcription factor activity"/>
    <property type="evidence" value="ECO:0007669"/>
    <property type="project" value="TreeGrafter"/>
</dbReference>
<keyword evidence="4" id="KW-0862">Zinc</keyword>
<evidence type="ECO:0000256" key="8">
    <source>
        <dbReference type="ARBA" id="ARBA00023242"/>
    </source>
</evidence>
<dbReference type="InterPro" id="IPR052253">
    <property type="entry name" value="CR1/CR2-DNA-binding_regulator"/>
</dbReference>
<keyword evidence="7" id="KW-0804">Transcription</keyword>
<evidence type="ECO:0000256" key="3">
    <source>
        <dbReference type="ARBA" id="ARBA00022771"/>
    </source>
</evidence>
<keyword evidence="8" id="KW-0539">Nucleus</keyword>
<feature type="non-terminal residue" evidence="12">
    <location>
        <position position="1"/>
    </location>
</feature>
<dbReference type="GO" id="GO:0005634">
    <property type="term" value="C:nucleus"/>
    <property type="evidence" value="ECO:0007669"/>
    <property type="project" value="UniProtKB-SubCell"/>
</dbReference>
<evidence type="ECO:0000259" key="11">
    <source>
        <dbReference type="PROSITE" id="PS50157"/>
    </source>
</evidence>
<keyword evidence="5" id="KW-0805">Transcription regulation</keyword>
<evidence type="ECO:0000256" key="10">
    <source>
        <dbReference type="SAM" id="MobiDB-lite"/>
    </source>
</evidence>
<keyword evidence="2" id="KW-0479">Metal-binding</keyword>
<dbReference type="GO" id="GO:0008270">
    <property type="term" value="F:zinc ion binding"/>
    <property type="evidence" value="ECO:0007669"/>
    <property type="project" value="UniProtKB-KW"/>
</dbReference>
<feature type="compositionally biased region" description="Low complexity" evidence="10">
    <location>
        <begin position="1"/>
        <end position="16"/>
    </location>
</feature>
<dbReference type="GO" id="GO:0006357">
    <property type="term" value="P:regulation of transcription by RNA polymerase II"/>
    <property type="evidence" value="ECO:0007669"/>
    <property type="project" value="TreeGrafter"/>
</dbReference>
<evidence type="ECO:0000256" key="6">
    <source>
        <dbReference type="ARBA" id="ARBA00023125"/>
    </source>
</evidence>
<evidence type="ECO:0000256" key="2">
    <source>
        <dbReference type="ARBA" id="ARBA00022723"/>
    </source>
</evidence>
<evidence type="ECO:0000256" key="1">
    <source>
        <dbReference type="ARBA" id="ARBA00004123"/>
    </source>
</evidence>
<dbReference type="PANTHER" id="PTHR13006">
    <property type="entry name" value="PAPILLOMAVIRUS REGULATORY FACTOR PRF-1"/>
    <property type="match status" value="1"/>
</dbReference>
<gene>
    <name evidence="12" type="primary">ORF39927</name>
</gene>
<reference evidence="12" key="1">
    <citation type="submission" date="2014-12" db="EMBL/GenBank/DDBJ databases">
        <title>Insight into the proteome of Arion vulgaris.</title>
        <authorList>
            <person name="Aradska J."/>
            <person name="Bulat T."/>
            <person name="Smidak R."/>
            <person name="Sarate P."/>
            <person name="Gangsoo J."/>
            <person name="Sialana F."/>
            <person name="Bilban M."/>
            <person name="Lubec G."/>
        </authorList>
    </citation>
    <scope>NUCLEOTIDE SEQUENCE</scope>
    <source>
        <tissue evidence="12">Skin</tissue>
    </source>
</reference>
<proteinExistence type="predicted"/>
<feature type="domain" description="C2H2-type" evidence="11">
    <location>
        <begin position="69"/>
        <end position="99"/>
    </location>
</feature>
<comment type="subcellular location">
    <subcellularLocation>
        <location evidence="1">Nucleus</location>
    </subcellularLocation>
</comment>
<dbReference type="AlphaFoldDB" id="A0A0B6YWB5"/>
<evidence type="ECO:0000256" key="9">
    <source>
        <dbReference type="PROSITE-ProRule" id="PRU00042"/>
    </source>
</evidence>
<dbReference type="InterPro" id="IPR013087">
    <property type="entry name" value="Znf_C2H2_type"/>
</dbReference>
<dbReference type="PANTHER" id="PTHR13006:SF9">
    <property type="entry name" value="GLUCOSE TRANSPORTER 4 ENHANCER FACTOR, ISOFORM G"/>
    <property type="match status" value="1"/>
</dbReference>
<keyword evidence="6" id="KW-0238">DNA-binding</keyword>
<evidence type="ECO:0000313" key="12">
    <source>
        <dbReference type="EMBL" id="CEK60624.1"/>
    </source>
</evidence>
<evidence type="ECO:0000256" key="5">
    <source>
        <dbReference type="ARBA" id="ARBA00023015"/>
    </source>
</evidence>
<organism evidence="12">
    <name type="scientific">Arion vulgaris</name>
    <dbReference type="NCBI Taxonomy" id="1028688"/>
    <lineage>
        <taxon>Eukaryota</taxon>
        <taxon>Metazoa</taxon>
        <taxon>Spiralia</taxon>
        <taxon>Lophotrochozoa</taxon>
        <taxon>Mollusca</taxon>
        <taxon>Gastropoda</taxon>
        <taxon>Heterobranchia</taxon>
        <taxon>Euthyneura</taxon>
        <taxon>Panpulmonata</taxon>
        <taxon>Eupulmonata</taxon>
        <taxon>Stylommatophora</taxon>
        <taxon>Helicina</taxon>
        <taxon>Arionoidea</taxon>
        <taxon>Arionidae</taxon>
        <taxon>Arion</taxon>
    </lineage>
</organism>